<feature type="domain" description="3-hydroxyacyl-CoA dehydrogenase C-terminal" evidence="2">
    <location>
        <begin position="92"/>
        <end position="160"/>
    </location>
</feature>
<evidence type="ECO:0000313" key="4">
    <source>
        <dbReference type="Proteomes" id="UP000595662"/>
    </source>
</evidence>
<dbReference type="InterPro" id="IPR013328">
    <property type="entry name" value="6PGD_dom2"/>
</dbReference>
<dbReference type="Proteomes" id="UP000595662">
    <property type="component" value="Chromosome 4"/>
</dbReference>
<proteinExistence type="predicted"/>
<dbReference type="VEuPathDB" id="FungiDB:PDIP_86410"/>
<dbReference type="PANTHER" id="PTHR48075:SF3">
    <property type="entry name" value="3-HYDROXYACYL-COA DEHYDROGENASE"/>
    <property type="match status" value="1"/>
</dbReference>
<dbReference type="InterPro" id="IPR006108">
    <property type="entry name" value="3HC_DH_C"/>
</dbReference>
<gene>
    <name evidence="3" type="ORF">Pdw03_0466</name>
</gene>
<dbReference type="SUPFAM" id="SSF48179">
    <property type="entry name" value="6-phosphogluconate dehydrogenase C-terminal domain-like"/>
    <property type="match status" value="1"/>
</dbReference>
<dbReference type="InterPro" id="IPR008927">
    <property type="entry name" value="6-PGluconate_DH-like_C_sf"/>
</dbReference>
<feature type="region of interest" description="Disordered" evidence="1">
    <location>
        <begin position="23"/>
        <end position="53"/>
    </location>
</feature>
<organism evidence="3 4">
    <name type="scientific">Penicillium digitatum</name>
    <name type="common">Green mold</name>
    <dbReference type="NCBI Taxonomy" id="36651"/>
    <lineage>
        <taxon>Eukaryota</taxon>
        <taxon>Fungi</taxon>
        <taxon>Dikarya</taxon>
        <taxon>Ascomycota</taxon>
        <taxon>Pezizomycotina</taxon>
        <taxon>Eurotiomycetes</taxon>
        <taxon>Eurotiomycetidae</taxon>
        <taxon>Eurotiales</taxon>
        <taxon>Aspergillaceae</taxon>
        <taxon>Penicillium</taxon>
    </lineage>
</organism>
<protein>
    <submittedName>
        <fullName evidence="3">Six-bladed beta-propeller, TolB-like</fullName>
    </submittedName>
</protein>
<reference evidence="3 4" key="1">
    <citation type="submission" date="2020-08" db="EMBL/GenBank/DDBJ databases">
        <title>The completed genome sequence of the pathogenic ascomycete fungus Penicillium digitatum.</title>
        <authorList>
            <person name="Wang M."/>
        </authorList>
    </citation>
    <scope>NUCLEOTIDE SEQUENCE [LARGE SCALE GENOMIC DNA]</scope>
    <source>
        <strain evidence="3 4">PdW03</strain>
    </source>
</reference>
<sequence length="317" mass="35624">MEEQEATLLEKFFSQDELEAAKEEREEKLSEIEVDPISDTEEQEDELEDKPGDAIEVTQYWVEPSDPDPLLGRAEDYIIGLILVKLAATPPGFIFNHIWASVKREIMQILSEGVSDPGEIDLLWENSFRNSPLPYQLMDQVGLDTVAFIEENYIQEMGLPSAPTVHLNGIFLRLNLATQKLTPVVVGQNLPDGIDVSLGTQRIFWANMGRSTAACDGSVWSADLDGGDMTCLIPVGGRVEPDIPAGKTAENRTDIRRLWNNLPEPINLELDCESQTLYWTDRGEHPFGYPLNRVYVGGEEMDRDELILARHFHEPDG</sequence>
<feature type="compositionally biased region" description="Acidic residues" evidence="1">
    <location>
        <begin position="32"/>
        <end position="48"/>
    </location>
</feature>
<dbReference type="AlphaFoldDB" id="A0A7T6XR03"/>
<dbReference type="GO" id="GO:0006631">
    <property type="term" value="P:fatty acid metabolic process"/>
    <property type="evidence" value="ECO:0007669"/>
    <property type="project" value="InterPro"/>
</dbReference>
<dbReference type="SUPFAM" id="SSF63825">
    <property type="entry name" value="YWTD domain"/>
    <property type="match status" value="1"/>
</dbReference>
<evidence type="ECO:0000313" key="3">
    <source>
        <dbReference type="EMBL" id="QQK45568.1"/>
    </source>
</evidence>
<dbReference type="EMBL" id="CP060777">
    <property type="protein sequence ID" value="QQK45568.1"/>
    <property type="molecule type" value="Genomic_DNA"/>
</dbReference>
<dbReference type="RefSeq" id="XP_065957338.1">
    <property type="nucleotide sequence ID" value="XM_066099611.1"/>
</dbReference>
<dbReference type="Pfam" id="PF00725">
    <property type="entry name" value="3HCDH"/>
    <property type="match status" value="1"/>
</dbReference>
<dbReference type="PANTHER" id="PTHR48075">
    <property type="entry name" value="3-HYDROXYACYL-COA DEHYDROGENASE FAMILY PROTEIN"/>
    <property type="match status" value="1"/>
</dbReference>
<dbReference type="Gene3D" id="1.10.1040.10">
    <property type="entry name" value="N-(1-d-carboxylethyl)-l-norvaline Dehydrogenase, domain 2"/>
    <property type="match status" value="1"/>
</dbReference>
<evidence type="ECO:0000256" key="1">
    <source>
        <dbReference type="SAM" id="MobiDB-lite"/>
    </source>
</evidence>
<name>A0A7T6XR03_PENDI</name>
<evidence type="ECO:0000259" key="2">
    <source>
        <dbReference type="Pfam" id="PF00725"/>
    </source>
</evidence>
<dbReference type="GO" id="GO:0016616">
    <property type="term" value="F:oxidoreductase activity, acting on the CH-OH group of donors, NAD or NADP as acceptor"/>
    <property type="evidence" value="ECO:0007669"/>
    <property type="project" value="InterPro"/>
</dbReference>
<dbReference type="GeneID" id="26236955"/>
<accession>A0A7T6XR03</accession>